<evidence type="ECO:0000259" key="8">
    <source>
        <dbReference type="Pfam" id="PF00535"/>
    </source>
</evidence>
<keyword evidence="2" id="KW-0328">Glycosyltransferase</keyword>
<evidence type="ECO:0000256" key="3">
    <source>
        <dbReference type="ARBA" id="ARBA00022679"/>
    </source>
</evidence>
<dbReference type="Gene3D" id="3.90.550.10">
    <property type="entry name" value="Spore Coat Polysaccharide Biosynthesis Protein SpsA, Chain A"/>
    <property type="match status" value="1"/>
</dbReference>
<keyword evidence="10" id="KW-1185">Reference proteome</keyword>
<evidence type="ECO:0000313" key="10">
    <source>
        <dbReference type="Proteomes" id="UP000241964"/>
    </source>
</evidence>
<keyword evidence="4" id="KW-0812">Transmembrane</keyword>
<proteinExistence type="predicted"/>
<organism evidence="9 10">
    <name type="scientific">Dyadobacter jiangsuensis</name>
    <dbReference type="NCBI Taxonomy" id="1591085"/>
    <lineage>
        <taxon>Bacteria</taxon>
        <taxon>Pseudomonadati</taxon>
        <taxon>Bacteroidota</taxon>
        <taxon>Cytophagia</taxon>
        <taxon>Cytophagales</taxon>
        <taxon>Spirosomataceae</taxon>
        <taxon>Dyadobacter</taxon>
    </lineage>
</organism>
<accession>A0A2P8FIK1</accession>
<dbReference type="PANTHER" id="PTHR48090:SF3">
    <property type="entry name" value="UNDECAPRENYL-PHOSPHATE 4-DEOXY-4-FORMAMIDO-L-ARABINOSE TRANSFERASE"/>
    <property type="match status" value="1"/>
</dbReference>
<dbReference type="InterPro" id="IPR029044">
    <property type="entry name" value="Nucleotide-diphossugar_trans"/>
</dbReference>
<keyword evidence="5" id="KW-0448">Lipopolysaccharide biosynthesis</keyword>
<dbReference type="SUPFAM" id="SSF53448">
    <property type="entry name" value="Nucleotide-diphospho-sugar transferases"/>
    <property type="match status" value="1"/>
</dbReference>
<dbReference type="InterPro" id="IPR050256">
    <property type="entry name" value="Glycosyltransferase_2"/>
</dbReference>
<dbReference type="OrthoDB" id="396512at2"/>
<evidence type="ECO:0000313" key="9">
    <source>
        <dbReference type="EMBL" id="PSL21545.1"/>
    </source>
</evidence>
<dbReference type="Pfam" id="PF00535">
    <property type="entry name" value="Glycos_transf_2"/>
    <property type="match status" value="1"/>
</dbReference>
<dbReference type="EMBL" id="PYAS01000021">
    <property type="protein sequence ID" value="PSL21545.1"/>
    <property type="molecule type" value="Genomic_DNA"/>
</dbReference>
<evidence type="ECO:0000256" key="2">
    <source>
        <dbReference type="ARBA" id="ARBA00022676"/>
    </source>
</evidence>
<protein>
    <submittedName>
        <fullName evidence="9">Glycosyltransferase involved in cell wall biosynthesis</fullName>
    </submittedName>
</protein>
<name>A0A2P8FIK1_9BACT</name>
<reference evidence="9 10" key="1">
    <citation type="submission" date="2018-03" db="EMBL/GenBank/DDBJ databases">
        <title>Genomic Encyclopedia of Archaeal and Bacterial Type Strains, Phase II (KMG-II): from individual species to whole genera.</title>
        <authorList>
            <person name="Goeker M."/>
        </authorList>
    </citation>
    <scope>NUCLEOTIDE SEQUENCE [LARGE SCALE GENOMIC DNA]</scope>
    <source>
        <strain evidence="9 10">DSM 29057</strain>
    </source>
</reference>
<sequence length="248" mass="27589">MISIVIPVYKSASTLATLHDRISRMAALLPVPCEIVYVNDASPDHSLGILQQLPATISFHIINLKRNAGQSSALIAGMAFAQGKIIATMDADLQDEPENLPALIDALKPGLDVVFAKRHGKYESPGRLLTSFFFKGMVHWFSGRKIPMNAGLFMVLRKDAVGDFTSYLPYSPYLIGLVARASLRCTTITVERPGNAFGETSYTFRKRMRVARSFFRTLRLPTPKPGAERLEWLNSHLLADHLYIARNQ</sequence>
<gene>
    <name evidence="9" type="ORF">CLV60_12141</name>
</gene>
<keyword evidence="3 9" id="KW-0808">Transferase</keyword>
<evidence type="ECO:0000256" key="1">
    <source>
        <dbReference type="ARBA" id="ARBA00022475"/>
    </source>
</evidence>
<dbReference type="Proteomes" id="UP000241964">
    <property type="component" value="Unassembled WGS sequence"/>
</dbReference>
<dbReference type="GO" id="GO:0099621">
    <property type="term" value="F:undecaprenyl-phosphate 4-deoxy-4-formamido-L-arabinose transferase activity"/>
    <property type="evidence" value="ECO:0007669"/>
    <property type="project" value="TreeGrafter"/>
</dbReference>
<evidence type="ECO:0000256" key="4">
    <source>
        <dbReference type="ARBA" id="ARBA00022692"/>
    </source>
</evidence>
<dbReference type="InterPro" id="IPR001173">
    <property type="entry name" value="Glyco_trans_2-like"/>
</dbReference>
<feature type="domain" description="Glycosyltransferase 2-like" evidence="8">
    <location>
        <begin position="3"/>
        <end position="159"/>
    </location>
</feature>
<comment type="caution">
    <text evidence="9">The sequence shown here is derived from an EMBL/GenBank/DDBJ whole genome shotgun (WGS) entry which is preliminary data.</text>
</comment>
<dbReference type="RefSeq" id="WP_106599227.1">
    <property type="nucleotide sequence ID" value="NZ_PYAS01000021.1"/>
</dbReference>
<keyword evidence="7" id="KW-0472">Membrane</keyword>
<dbReference type="GO" id="GO:0009103">
    <property type="term" value="P:lipopolysaccharide biosynthetic process"/>
    <property type="evidence" value="ECO:0007669"/>
    <property type="project" value="UniProtKB-KW"/>
</dbReference>
<evidence type="ECO:0000256" key="5">
    <source>
        <dbReference type="ARBA" id="ARBA00022985"/>
    </source>
</evidence>
<dbReference type="CDD" id="cd04187">
    <property type="entry name" value="DPM1_like_bac"/>
    <property type="match status" value="1"/>
</dbReference>
<dbReference type="GO" id="GO:0005886">
    <property type="term" value="C:plasma membrane"/>
    <property type="evidence" value="ECO:0007669"/>
    <property type="project" value="TreeGrafter"/>
</dbReference>
<keyword evidence="1" id="KW-1003">Cell membrane</keyword>
<evidence type="ECO:0000256" key="6">
    <source>
        <dbReference type="ARBA" id="ARBA00022989"/>
    </source>
</evidence>
<dbReference type="PANTHER" id="PTHR48090">
    <property type="entry name" value="UNDECAPRENYL-PHOSPHATE 4-DEOXY-4-FORMAMIDO-L-ARABINOSE TRANSFERASE-RELATED"/>
    <property type="match status" value="1"/>
</dbReference>
<keyword evidence="6" id="KW-1133">Transmembrane helix</keyword>
<dbReference type="AlphaFoldDB" id="A0A2P8FIK1"/>
<evidence type="ECO:0000256" key="7">
    <source>
        <dbReference type="ARBA" id="ARBA00023136"/>
    </source>
</evidence>